<feature type="domain" description="RNA polymerase sigma-70 region 4" evidence="7">
    <location>
        <begin position="139"/>
        <end position="187"/>
    </location>
</feature>
<evidence type="ECO:0000256" key="2">
    <source>
        <dbReference type="ARBA" id="ARBA00023015"/>
    </source>
</evidence>
<dbReference type="InterPro" id="IPR007627">
    <property type="entry name" value="RNA_pol_sigma70_r2"/>
</dbReference>
<accession>A0A4R6UUW1</accession>
<evidence type="ECO:0000256" key="1">
    <source>
        <dbReference type="ARBA" id="ARBA00010641"/>
    </source>
</evidence>
<dbReference type="InterPro" id="IPR036388">
    <property type="entry name" value="WH-like_DNA-bd_sf"/>
</dbReference>
<dbReference type="GO" id="GO:0003677">
    <property type="term" value="F:DNA binding"/>
    <property type="evidence" value="ECO:0007669"/>
    <property type="project" value="UniProtKB-KW"/>
</dbReference>
<dbReference type="SUPFAM" id="SSF88659">
    <property type="entry name" value="Sigma3 and sigma4 domains of RNA polymerase sigma factors"/>
    <property type="match status" value="1"/>
</dbReference>
<dbReference type="NCBIfam" id="TIGR02937">
    <property type="entry name" value="sigma70-ECF"/>
    <property type="match status" value="1"/>
</dbReference>
<dbReference type="NCBIfam" id="NF007228">
    <property type="entry name" value="PRK09646.1"/>
    <property type="match status" value="1"/>
</dbReference>
<evidence type="ECO:0000256" key="5">
    <source>
        <dbReference type="ARBA" id="ARBA00023163"/>
    </source>
</evidence>
<evidence type="ECO:0000259" key="7">
    <source>
        <dbReference type="Pfam" id="PF04545"/>
    </source>
</evidence>
<keyword evidence="4" id="KW-0238">DNA-binding</keyword>
<evidence type="ECO:0000259" key="6">
    <source>
        <dbReference type="Pfam" id="PF04542"/>
    </source>
</evidence>
<dbReference type="Pfam" id="PF04542">
    <property type="entry name" value="Sigma70_r2"/>
    <property type="match status" value="1"/>
</dbReference>
<feature type="domain" description="RNA polymerase sigma-70 region 2" evidence="6">
    <location>
        <begin position="35"/>
        <end position="101"/>
    </location>
</feature>
<dbReference type="PANTHER" id="PTHR43133:SF66">
    <property type="entry name" value="ECF RNA POLYMERASE SIGMA FACTOR SIGK"/>
    <property type="match status" value="1"/>
</dbReference>
<dbReference type="EMBL" id="SNYN01000015">
    <property type="protein sequence ID" value="TDQ49593.1"/>
    <property type="molecule type" value="Genomic_DNA"/>
</dbReference>
<dbReference type="InterPro" id="IPR013324">
    <property type="entry name" value="RNA_pol_sigma_r3/r4-like"/>
</dbReference>
<evidence type="ECO:0000256" key="4">
    <source>
        <dbReference type="ARBA" id="ARBA00023125"/>
    </source>
</evidence>
<dbReference type="Gene3D" id="1.10.10.10">
    <property type="entry name" value="Winged helix-like DNA-binding domain superfamily/Winged helix DNA-binding domain"/>
    <property type="match status" value="1"/>
</dbReference>
<gene>
    <name evidence="8" type="ORF">EV190_11543</name>
</gene>
<dbReference type="PANTHER" id="PTHR43133">
    <property type="entry name" value="RNA POLYMERASE ECF-TYPE SIGMA FACTO"/>
    <property type="match status" value="1"/>
</dbReference>
<dbReference type="OrthoDB" id="9784272at2"/>
<dbReference type="Gene3D" id="1.10.1740.10">
    <property type="match status" value="1"/>
</dbReference>
<dbReference type="AlphaFoldDB" id="A0A4R6UUW1"/>
<keyword evidence="2" id="KW-0805">Transcription regulation</keyword>
<dbReference type="InterPro" id="IPR039425">
    <property type="entry name" value="RNA_pol_sigma-70-like"/>
</dbReference>
<dbReference type="GO" id="GO:0016987">
    <property type="term" value="F:sigma factor activity"/>
    <property type="evidence" value="ECO:0007669"/>
    <property type="project" value="UniProtKB-KW"/>
</dbReference>
<dbReference type="Proteomes" id="UP000295281">
    <property type="component" value="Unassembled WGS sequence"/>
</dbReference>
<dbReference type="InterPro" id="IPR007630">
    <property type="entry name" value="RNA_pol_sigma70_r4"/>
</dbReference>
<dbReference type="InterPro" id="IPR014284">
    <property type="entry name" value="RNA_pol_sigma-70_dom"/>
</dbReference>
<organism evidence="8 9">
    <name type="scientific">Actinorugispora endophytica</name>
    <dbReference type="NCBI Taxonomy" id="1605990"/>
    <lineage>
        <taxon>Bacteria</taxon>
        <taxon>Bacillati</taxon>
        <taxon>Actinomycetota</taxon>
        <taxon>Actinomycetes</taxon>
        <taxon>Streptosporangiales</taxon>
        <taxon>Nocardiopsidaceae</taxon>
        <taxon>Actinorugispora</taxon>
    </lineage>
</organism>
<keyword evidence="9" id="KW-1185">Reference proteome</keyword>
<comment type="similarity">
    <text evidence="1">Belongs to the sigma-70 factor family. ECF subfamily.</text>
</comment>
<dbReference type="SUPFAM" id="SSF88946">
    <property type="entry name" value="Sigma2 domain of RNA polymerase sigma factors"/>
    <property type="match status" value="1"/>
</dbReference>
<evidence type="ECO:0000313" key="8">
    <source>
        <dbReference type="EMBL" id="TDQ49593.1"/>
    </source>
</evidence>
<dbReference type="InterPro" id="IPR013325">
    <property type="entry name" value="RNA_pol_sigma_r2"/>
</dbReference>
<dbReference type="CDD" id="cd06171">
    <property type="entry name" value="Sigma70_r4"/>
    <property type="match status" value="1"/>
</dbReference>
<evidence type="ECO:0000256" key="3">
    <source>
        <dbReference type="ARBA" id="ARBA00023082"/>
    </source>
</evidence>
<protein>
    <submittedName>
        <fullName evidence="8">RNA polymerase sigma-70 factor (ECF subfamily)</fullName>
    </submittedName>
</protein>
<dbReference type="Pfam" id="PF04545">
    <property type="entry name" value="Sigma70_r4"/>
    <property type="match status" value="1"/>
</dbReference>
<proteinExistence type="inferred from homology"/>
<sequence length="201" mass="22331">MRQGVPPEPAPGGGADESRLRAVALGDLSAFEAFYRDLSGPVFGLVQRVLRNHSQAEEVTQEVFVEVWRLAARFDARRGGARSWVLTIAHRRAVDRVRAEQTAADREARAGLLEDRASAADDVPDQVARRLEHERVRRCLGGLTDLQRETVRLTYYTGRTQREAAVLLGVPLTTIKGRLRDGLIRLRDCLGARAHRHGPPA</sequence>
<name>A0A4R6UUW1_9ACTN</name>
<comment type="caution">
    <text evidence="8">The sequence shown here is derived from an EMBL/GenBank/DDBJ whole genome shotgun (WGS) entry which is preliminary data.</text>
</comment>
<evidence type="ECO:0000313" key="9">
    <source>
        <dbReference type="Proteomes" id="UP000295281"/>
    </source>
</evidence>
<keyword evidence="3" id="KW-0731">Sigma factor</keyword>
<reference evidence="8 9" key="1">
    <citation type="submission" date="2019-03" db="EMBL/GenBank/DDBJ databases">
        <title>Genomic Encyclopedia of Type Strains, Phase IV (KMG-IV): sequencing the most valuable type-strain genomes for metagenomic binning, comparative biology and taxonomic classification.</title>
        <authorList>
            <person name="Goeker M."/>
        </authorList>
    </citation>
    <scope>NUCLEOTIDE SEQUENCE [LARGE SCALE GENOMIC DNA]</scope>
    <source>
        <strain evidence="8 9">DSM 46770</strain>
    </source>
</reference>
<dbReference type="RefSeq" id="WP_133742437.1">
    <property type="nucleotide sequence ID" value="NZ_SNYN01000015.1"/>
</dbReference>
<keyword evidence="5" id="KW-0804">Transcription</keyword>
<dbReference type="GO" id="GO:0006352">
    <property type="term" value="P:DNA-templated transcription initiation"/>
    <property type="evidence" value="ECO:0007669"/>
    <property type="project" value="InterPro"/>
</dbReference>